<name>A0A2P5B5I4_PARAD</name>
<evidence type="ECO:0000313" key="3">
    <source>
        <dbReference type="Proteomes" id="UP000237105"/>
    </source>
</evidence>
<keyword evidence="3" id="KW-1185">Reference proteome</keyword>
<dbReference type="InterPro" id="IPR005282">
    <property type="entry name" value="LC_transporter"/>
</dbReference>
<feature type="transmembrane region" description="Helical" evidence="1">
    <location>
        <begin position="67"/>
        <end position="87"/>
    </location>
</feature>
<evidence type="ECO:0000256" key="1">
    <source>
        <dbReference type="SAM" id="Phobius"/>
    </source>
</evidence>
<dbReference type="GO" id="GO:0015184">
    <property type="term" value="F:L-cystine transmembrane transporter activity"/>
    <property type="evidence" value="ECO:0007669"/>
    <property type="project" value="TreeGrafter"/>
</dbReference>
<proteinExistence type="predicted"/>
<dbReference type="AlphaFoldDB" id="A0A2P5B5I4"/>
<organism evidence="2 3">
    <name type="scientific">Parasponia andersonii</name>
    <name type="common">Sponia andersonii</name>
    <dbReference type="NCBI Taxonomy" id="3476"/>
    <lineage>
        <taxon>Eukaryota</taxon>
        <taxon>Viridiplantae</taxon>
        <taxon>Streptophyta</taxon>
        <taxon>Embryophyta</taxon>
        <taxon>Tracheophyta</taxon>
        <taxon>Spermatophyta</taxon>
        <taxon>Magnoliopsida</taxon>
        <taxon>eudicotyledons</taxon>
        <taxon>Gunneridae</taxon>
        <taxon>Pentapetalae</taxon>
        <taxon>rosids</taxon>
        <taxon>fabids</taxon>
        <taxon>Rosales</taxon>
        <taxon>Cannabaceae</taxon>
        <taxon>Parasponia</taxon>
    </lineage>
</organism>
<dbReference type="PANTHER" id="PTHR13131">
    <property type="entry name" value="CYSTINOSIN"/>
    <property type="match status" value="1"/>
</dbReference>
<gene>
    <name evidence="2" type="ORF">PanWU01x14_269740</name>
</gene>
<dbReference type="Proteomes" id="UP000237105">
    <property type="component" value="Unassembled WGS sequence"/>
</dbReference>
<protein>
    <submittedName>
        <fullName evidence="2">Lysosomal cystine transporter</fullName>
    </submittedName>
</protein>
<comment type="caution">
    <text evidence="2">The sequence shown here is derived from an EMBL/GenBank/DDBJ whole genome shotgun (WGS) entry which is preliminary data.</text>
</comment>
<reference evidence="3" key="1">
    <citation type="submission" date="2016-06" db="EMBL/GenBank/DDBJ databases">
        <title>Parallel loss of symbiosis genes in relatives of nitrogen-fixing non-legume Parasponia.</title>
        <authorList>
            <person name="Van Velzen R."/>
            <person name="Holmer R."/>
            <person name="Bu F."/>
            <person name="Rutten L."/>
            <person name="Van Zeijl A."/>
            <person name="Liu W."/>
            <person name="Santuari L."/>
            <person name="Cao Q."/>
            <person name="Sharma T."/>
            <person name="Shen D."/>
            <person name="Roswanjaya Y."/>
            <person name="Wardhani T."/>
            <person name="Kalhor M.S."/>
            <person name="Jansen J."/>
            <person name="Van den Hoogen J."/>
            <person name="Gungor B."/>
            <person name="Hartog M."/>
            <person name="Hontelez J."/>
            <person name="Verver J."/>
            <person name="Yang W.-C."/>
            <person name="Schijlen E."/>
            <person name="Repin R."/>
            <person name="Schilthuizen M."/>
            <person name="Schranz E."/>
            <person name="Heidstra R."/>
            <person name="Miyata K."/>
            <person name="Fedorova E."/>
            <person name="Kohlen W."/>
            <person name="Bisseling T."/>
            <person name="Smit S."/>
            <person name="Geurts R."/>
        </authorList>
    </citation>
    <scope>NUCLEOTIDE SEQUENCE [LARGE SCALE GENOMIC DNA]</scope>
    <source>
        <strain evidence="3">cv. WU1-14</strain>
    </source>
</reference>
<dbReference type="OrthoDB" id="75720at2759"/>
<keyword evidence="1" id="KW-0812">Transmembrane</keyword>
<dbReference type="GO" id="GO:0005774">
    <property type="term" value="C:vacuolar membrane"/>
    <property type="evidence" value="ECO:0007669"/>
    <property type="project" value="TreeGrafter"/>
</dbReference>
<accession>A0A2P5B5I4</accession>
<keyword evidence="1" id="KW-0472">Membrane</keyword>
<keyword evidence="1" id="KW-1133">Transmembrane helix</keyword>
<feature type="transmembrane region" description="Helical" evidence="1">
    <location>
        <begin position="126"/>
        <end position="146"/>
    </location>
</feature>
<evidence type="ECO:0000313" key="2">
    <source>
        <dbReference type="EMBL" id="PON44038.1"/>
    </source>
</evidence>
<sequence>MILVYDSISTHQKLFFSVAFVIGLELETGKKEDIDQGMASWNSIPLEITYQVLLYLMQRGDQTVSKTSLAIVVVVRSIAGVCFFVALPTHSWLWLIHAFMNFKRKNADGFSIGNSWVNFSGNVGKLLVALMSIFFDIVFMSQRFLLYGAQRVMVPSKTSKEEEPLIKCVDHPKLENV</sequence>
<dbReference type="PANTHER" id="PTHR13131:SF5">
    <property type="entry name" value="CYSTINOSIN"/>
    <property type="match status" value="1"/>
</dbReference>
<dbReference type="EMBL" id="JXTB01000359">
    <property type="protein sequence ID" value="PON44038.1"/>
    <property type="molecule type" value="Genomic_DNA"/>
</dbReference>